<dbReference type="Proteomes" id="UP000272942">
    <property type="component" value="Unassembled WGS sequence"/>
</dbReference>
<sequence length="120" mass="13671">MGDFSDDDVDVEDLDVVELEEMDTIDLDDPEEQNDPDIAERIDRFTPPRDDALAILEGHNVVEEKFESMIRSVRMLLIVLTREQLMAEGTLSTWFVQKLLFGRFEVCMSIVKSSVASVGF</sequence>
<reference evidence="3" key="1">
    <citation type="submission" date="2016-06" db="UniProtKB">
        <authorList>
            <consortium name="WormBaseParasite"/>
        </authorList>
    </citation>
    <scope>IDENTIFICATION</scope>
</reference>
<evidence type="ECO:0000313" key="2">
    <source>
        <dbReference type="Proteomes" id="UP000272942"/>
    </source>
</evidence>
<gene>
    <name evidence="1" type="ORF">ECPE_LOCUS484</name>
</gene>
<accession>A0A183A0J9</accession>
<proteinExistence type="predicted"/>
<keyword evidence="2" id="KW-1185">Reference proteome</keyword>
<dbReference type="WBParaSite" id="ECPE_0000048401-mRNA-1">
    <property type="protein sequence ID" value="ECPE_0000048401-mRNA-1"/>
    <property type="gene ID" value="ECPE_0000048401"/>
</dbReference>
<name>A0A183A0J9_9TREM</name>
<evidence type="ECO:0000313" key="1">
    <source>
        <dbReference type="EMBL" id="VDP23188.1"/>
    </source>
</evidence>
<protein>
    <submittedName>
        <fullName evidence="3">MCM_N domain-containing protein</fullName>
    </submittedName>
</protein>
<dbReference type="EMBL" id="UZAN01001622">
    <property type="protein sequence ID" value="VDP23188.1"/>
    <property type="molecule type" value="Genomic_DNA"/>
</dbReference>
<dbReference type="AlphaFoldDB" id="A0A183A0J9"/>
<reference evidence="1 2" key="2">
    <citation type="submission" date="2018-11" db="EMBL/GenBank/DDBJ databases">
        <authorList>
            <consortium name="Pathogen Informatics"/>
        </authorList>
    </citation>
    <scope>NUCLEOTIDE SEQUENCE [LARGE SCALE GENOMIC DNA]</scope>
    <source>
        <strain evidence="1 2">Egypt</strain>
    </source>
</reference>
<organism evidence="3">
    <name type="scientific">Echinostoma caproni</name>
    <dbReference type="NCBI Taxonomy" id="27848"/>
    <lineage>
        <taxon>Eukaryota</taxon>
        <taxon>Metazoa</taxon>
        <taxon>Spiralia</taxon>
        <taxon>Lophotrochozoa</taxon>
        <taxon>Platyhelminthes</taxon>
        <taxon>Trematoda</taxon>
        <taxon>Digenea</taxon>
        <taxon>Plagiorchiida</taxon>
        <taxon>Echinostomata</taxon>
        <taxon>Echinostomatoidea</taxon>
        <taxon>Echinostomatidae</taxon>
        <taxon>Echinostoma</taxon>
    </lineage>
</organism>
<evidence type="ECO:0000313" key="3">
    <source>
        <dbReference type="WBParaSite" id="ECPE_0000048401-mRNA-1"/>
    </source>
</evidence>